<keyword evidence="5 6" id="KW-0456">Lyase</keyword>
<evidence type="ECO:0000256" key="4">
    <source>
        <dbReference type="ARBA" id="ARBA00023027"/>
    </source>
</evidence>
<dbReference type="PANTHER" id="PTHR12592">
    <property type="entry name" value="ATP-DEPENDENT (S)-NAD(P)H-HYDRATE DEHYDRATASE FAMILY MEMBER"/>
    <property type="match status" value="1"/>
</dbReference>
<sequence>MDARVQPSRLDLDALRSWPLPAVDDTADKEARGRVLVIAGSREVPGAAVLAATAALRAGAGKLAIATAASVAQHMAFAMPEARVIALPETADGGFDERGIAGIERAVQAARCVLVGPGLMDAKATCRFVAALAPLLKGRGVVLDALAMDAAPHLGRFEEPVLLTPHAGEVAHLTGCDKDEVLADPERAAREAAQRWNAVIAVKGARTVIADPDGRAWLHEGGNAGLATSGSGDTLAGAIAGLCARGAGLVQACAWGVVLHAQAGERLAAQRAPVGYLAREIPDAMLQVLRDLQDVRPAIR</sequence>
<dbReference type="GO" id="GO:0005524">
    <property type="term" value="F:ATP binding"/>
    <property type="evidence" value="ECO:0007669"/>
    <property type="project" value="UniProtKB-KW"/>
</dbReference>
<dbReference type="RefSeq" id="WP_200789776.1">
    <property type="nucleotide sequence ID" value="NZ_JAEDAO010000001.1"/>
</dbReference>
<comment type="function">
    <text evidence="6">Catalyzes the dehydration of the S-form of NAD(P)HX at the expense of ADP, which is converted to AMP. Together with NAD(P)HX epimerase, which catalyzes the epimerization of the S- and R-forms, the enzyme allows the repair of both epimers of NAD(P)HX, a damaged form of NAD(P)H that is a result of enzymatic or heat-dependent hydration.</text>
</comment>
<dbReference type="GO" id="GO:0052855">
    <property type="term" value="F:ADP-dependent NAD(P)H-hydrate dehydratase activity"/>
    <property type="evidence" value="ECO:0007669"/>
    <property type="project" value="UniProtKB-UniRule"/>
</dbReference>
<dbReference type="CDD" id="cd01171">
    <property type="entry name" value="YXKO-related"/>
    <property type="match status" value="1"/>
</dbReference>
<dbReference type="NCBIfam" id="TIGR00196">
    <property type="entry name" value="yjeF_cterm"/>
    <property type="match status" value="1"/>
</dbReference>
<dbReference type="Proteomes" id="UP000617041">
    <property type="component" value="Unassembled WGS sequence"/>
</dbReference>
<feature type="binding site" evidence="6">
    <location>
        <position position="233"/>
    </location>
    <ligand>
        <name>(6S)-NADPHX</name>
        <dbReference type="ChEBI" id="CHEBI:64076"/>
    </ligand>
</feature>
<accession>A0A934USW4</accession>
<evidence type="ECO:0000256" key="6">
    <source>
        <dbReference type="HAMAP-Rule" id="MF_01965"/>
    </source>
</evidence>
<dbReference type="GO" id="GO:0052856">
    <property type="term" value="F:NAD(P)HX epimerase activity"/>
    <property type="evidence" value="ECO:0007669"/>
    <property type="project" value="TreeGrafter"/>
</dbReference>
<comment type="subunit">
    <text evidence="6">Homotetramer.</text>
</comment>
<dbReference type="InterPro" id="IPR029056">
    <property type="entry name" value="Ribokinase-like"/>
</dbReference>
<comment type="caution">
    <text evidence="8">The sequence shown here is derived from an EMBL/GenBank/DDBJ whole genome shotgun (WGS) entry which is preliminary data.</text>
</comment>
<dbReference type="Gene3D" id="3.40.1190.20">
    <property type="match status" value="1"/>
</dbReference>
<gene>
    <name evidence="6" type="primary">nnrD</name>
    <name evidence="8" type="ORF">I8E28_18950</name>
</gene>
<comment type="catalytic activity">
    <reaction evidence="6">
        <text>(6S)-NADPHX + ADP = AMP + phosphate + NADPH + H(+)</text>
        <dbReference type="Rhea" id="RHEA:32235"/>
        <dbReference type="ChEBI" id="CHEBI:15378"/>
        <dbReference type="ChEBI" id="CHEBI:43474"/>
        <dbReference type="ChEBI" id="CHEBI:57783"/>
        <dbReference type="ChEBI" id="CHEBI:64076"/>
        <dbReference type="ChEBI" id="CHEBI:456215"/>
        <dbReference type="ChEBI" id="CHEBI:456216"/>
        <dbReference type="EC" id="4.2.1.136"/>
    </reaction>
</comment>
<evidence type="ECO:0000256" key="2">
    <source>
        <dbReference type="ARBA" id="ARBA00022840"/>
    </source>
</evidence>
<evidence type="ECO:0000259" key="7">
    <source>
        <dbReference type="PROSITE" id="PS51383"/>
    </source>
</evidence>
<keyword evidence="2 6" id="KW-0067">ATP-binding</keyword>
<name>A0A934USW4_9BURK</name>
<proteinExistence type="inferred from homology"/>
<dbReference type="GO" id="GO:0046496">
    <property type="term" value="P:nicotinamide nucleotide metabolic process"/>
    <property type="evidence" value="ECO:0007669"/>
    <property type="project" value="UniProtKB-UniRule"/>
</dbReference>
<feature type="binding site" evidence="6">
    <location>
        <position position="118"/>
    </location>
    <ligand>
        <name>(6S)-NADPHX</name>
        <dbReference type="ChEBI" id="CHEBI:64076"/>
    </ligand>
</feature>
<feature type="binding site" evidence="6">
    <location>
        <position position="166"/>
    </location>
    <ligand>
        <name>(6S)-NADPHX</name>
        <dbReference type="ChEBI" id="CHEBI:64076"/>
    </ligand>
</feature>
<feature type="binding site" evidence="6">
    <location>
        <position position="47"/>
    </location>
    <ligand>
        <name>(6S)-NADPHX</name>
        <dbReference type="ChEBI" id="CHEBI:64076"/>
    </ligand>
</feature>
<dbReference type="InterPro" id="IPR000631">
    <property type="entry name" value="CARKD"/>
</dbReference>
<comment type="cofactor">
    <cofactor evidence="6">
        <name>Mg(2+)</name>
        <dbReference type="ChEBI" id="CHEBI:18420"/>
    </cofactor>
</comment>
<protein>
    <recommendedName>
        <fullName evidence="6">ADP-dependent (S)-NAD(P)H-hydrate dehydratase</fullName>
        <ecNumber evidence="6">4.2.1.136</ecNumber>
    </recommendedName>
    <alternativeName>
        <fullName evidence="6">ADP-dependent NAD(P)HX dehydratase</fullName>
    </alternativeName>
</protein>
<comment type="similarity">
    <text evidence="6">Belongs to the NnrD/CARKD family.</text>
</comment>
<dbReference type="GO" id="GO:0110051">
    <property type="term" value="P:metabolite repair"/>
    <property type="evidence" value="ECO:0007669"/>
    <property type="project" value="TreeGrafter"/>
</dbReference>
<feature type="domain" description="YjeF C-terminal" evidence="7">
    <location>
        <begin position="12"/>
        <end position="292"/>
    </location>
</feature>
<dbReference type="PROSITE" id="PS51383">
    <property type="entry name" value="YJEF_C_3"/>
    <property type="match status" value="1"/>
</dbReference>
<dbReference type="EMBL" id="JAEDAO010000001">
    <property type="protein sequence ID" value="MBK0394690.1"/>
    <property type="molecule type" value="Genomic_DNA"/>
</dbReference>
<reference evidence="8" key="1">
    <citation type="submission" date="2020-12" db="EMBL/GenBank/DDBJ databases">
        <title>Ramlibacter sp. nov., isolated from a freshwater alga, Cryptomonas.</title>
        <authorList>
            <person name="Kim H.M."/>
            <person name="Jeon C.O."/>
        </authorList>
    </citation>
    <scope>NUCLEOTIDE SEQUENCE</scope>
    <source>
        <strain evidence="8">CrO1</strain>
    </source>
</reference>
<dbReference type="SUPFAM" id="SSF53613">
    <property type="entry name" value="Ribokinase-like"/>
    <property type="match status" value="1"/>
</dbReference>
<dbReference type="EC" id="4.2.1.136" evidence="6"/>
<dbReference type="HAMAP" id="MF_01965">
    <property type="entry name" value="NADHX_dehydratase"/>
    <property type="match status" value="1"/>
</dbReference>
<comment type="catalytic activity">
    <reaction evidence="6">
        <text>(6S)-NADHX + ADP = AMP + phosphate + NADH + H(+)</text>
        <dbReference type="Rhea" id="RHEA:32223"/>
        <dbReference type="ChEBI" id="CHEBI:15378"/>
        <dbReference type="ChEBI" id="CHEBI:43474"/>
        <dbReference type="ChEBI" id="CHEBI:57945"/>
        <dbReference type="ChEBI" id="CHEBI:64074"/>
        <dbReference type="ChEBI" id="CHEBI:456215"/>
        <dbReference type="ChEBI" id="CHEBI:456216"/>
        <dbReference type="EC" id="4.2.1.136"/>
    </reaction>
</comment>
<keyword evidence="3 6" id="KW-0521">NADP</keyword>
<keyword evidence="1 6" id="KW-0547">Nucleotide-binding</keyword>
<evidence type="ECO:0000256" key="1">
    <source>
        <dbReference type="ARBA" id="ARBA00022741"/>
    </source>
</evidence>
<evidence type="ECO:0000313" key="8">
    <source>
        <dbReference type="EMBL" id="MBK0394690.1"/>
    </source>
</evidence>
<dbReference type="Pfam" id="PF01256">
    <property type="entry name" value="Carb_kinase"/>
    <property type="match status" value="1"/>
</dbReference>
<organism evidence="8 9">
    <name type="scientific">Ramlibacter algicola</name>
    <dbReference type="NCBI Taxonomy" id="2795217"/>
    <lineage>
        <taxon>Bacteria</taxon>
        <taxon>Pseudomonadati</taxon>
        <taxon>Pseudomonadota</taxon>
        <taxon>Betaproteobacteria</taxon>
        <taxon>Burkholderiales</taxon>
        <taxon>Comamonadaceae</taxon>
        <taxon>Ramlibacter</taxon>
    </lineage>
</organism>
<dbReference type="PANTHER" id="PTHR12592:SF0">
    <property type="entry name" value="ATP-DEPENDENT (S)-NAD(P)H-HYDRATE DEHYDRATASE"/>
    <property type="match status" value="1"/>
</dbReference>
<keyword evidence="4 6" id="KW-0520">NAD</keyword>
<feature type="binding site" evidence="6">
    <location>
        <begin position="203"/>
        <end position="207"/>
    </location>
    <ligand>
        <name>AMP</name>
        <dbReference type="ChEBI" id="CHEBI:456215"/>
    </ligand>
</feature>
<dbReference type="AlphaFoldDB" id="A0A934USW4"/>
<keyword evidence="9" id="KW-1185">Reference proteome</keyword>
<feature type="binding site" evidence="6">
    <location>
        <position position="232"/>
    </location>
    <ligand>
        <name>AMP</name>
        <dbReference type="ChEBI" id="CHEBI:456215"/>
    </ligand>
</feature>
<evidence type="ECO:0000313" key="9">
    <source>
        <dbReference type="Proteomes" id="UP000617041"/>
    </source>
</evidence>
<evidence type="ECO:0000256" key="5">
    <source>
        <dbReference type="ARBA" id="ARBA00023239"/>
    </source>
</evidence>
<evidence type="ECO:0000256" key="3">
    <source>
        <dbReference type="ARBA" id="ARBA00022857"/>
    </source>
</evidence>